<feature type="region of interest" description="Disordered" evidence="1">
    <location>
        <begin position="220"/>
        <end position="269"/>
    </location>
</feature>
<dbReference type="EMBL" id="JARJCM010000029">
    <property type="protein sequence ID" value="KAJ7038936.1"/>
    <property type="molecule type" value="Genomic_DNA"/>
</dbReference>
<comment type="caution">
    <text evidence="2">The sequence shown here is derived from an EMBL/GenBank/DDBJ whole genome shotgun (WGS) entry which is preliminary data.</text>
</comment>
<organism evidence="2 3">
    <name type="scientific">Mycena alexandri</name>
    <dbReference type="NCBI Taxonomy" id="1745969"/>
    <lineage>
        <taxon>Eukaryota</taxon>
        <taxon>Fungi</taxon>
        <taxon>Dikarya</taxon>
        <taxon>Basidiomycota</taxon>
        <taxon>Agaricomycotina</taxon>
        <taxon>Agaricomycetes</taxon>
        <taxon>Agaricomycetidae</taxon>
        <taxon>Agaricales</taxon>
        <taxon>Marasmiineae</taxon>
        <taxon>Mycenaceae</taxon>
        <taxon>Mycena</taxon>
    </lineage>
</organism>
<dbReference type="AlphaFoldDB" id="A0AAD6T503"/>
<gene>
    <name evidence="2" type="ORF">C8F04DRAFT_1179269</name>
</gene>
<evidence type="ECO:0000256" key="1">
    <source>
        <dbReference type="SAM" id="MobiDB-lite"/>
    </source>
</evidence>
<keyword evidence="3" id="KW-1185">Reference proteome</keyword>
<dbReference type="Proteomes" id="UP001218188">
    <property type="component" value="Unassembled WGS sequence"/>
</dbReference>
<accession>A0AAD6T503</accession>
<evidence type="ECO:0000313" key="2">
    <source>
        <dbReference type="EMBL" id="KAJ7038936.1"/>
    </source>
</evidence>
<reference evidence="2" key="1">
    <citation type="submission" date="2023-03" db="EMBL/GenBank/DDBJ databases">
        <title>Massive genome expansion in bonnet fungi (Mycena s.s.) driven by repeated elements and novel gene families across ecological guilds.</title>
        <authorList>
            <consortium name="Lawrence Berkeley National Laboratory"/>
            <person name="Harder C.B."/>
            <person name="Miyauchi S."/>
            <person name="Viragh M."/>
            <person name="Kuo A."/>
            <person name="Thoen E."/>
            <person name="Andreopoulos B."/>
            <person name="Lu D."/>
            <person name="Skrede I."/>
            <person name="Drula E."/>
            <person name="Henrissat B."/>
            <person name="Morin E."/>
            <person name="Kohler A."/>
            <person name="Barry K."/>
            <person name="LaButti K."/>
            <person name="Morin E."/>
            <person name="Salamov A."/>
            <person name="Lipzen A."/>
            <person name="Mereny Z."/>
            <person name="Hegedus B."/>
            <person name="Baldrian P."/>
            <person name="Stursova M."/>
            <person name="Weitz H."/>
            <person name="Taylor A."/>
            <person name="Grigoriev I.V."/>
            <person name="Nagy L.G."/>
            <person name="Martin F."/>
            <person name="Kauserud H."/>
        </authorList>
    </citation>
    <scope>NUCLEOTIDE SEQUENCE</scope>
    <source>
        <strain evidence="2">CBHHK200</strain>
    </source>
</reference>
<proteinExistence type="predicted"/>
<name>A0AAD6T503_9AGAR</name>
<evidence type="ECO:0000313" key="3">
    <source>
        <dbReference type="Proteomes" id="UP001218188"/>
    </source>
</evidence>
<sequence length="269" mass="29053">MPTTVCIMFGKHGEPLLSAPPPMALSPNLSGTRKNEGLKIQKKNLDGIMLGLKLSNILGPQQLGWVDSHLGHCAETLGWLYLLDPRAVKQFFLHGLTVDTLVFHAMRHYSRTAIRAALKSPCENCKMVIKMINETMEAARPPQNNSLSAAFRYSDQTPIYTSDMRVGIITPGPQGPPGLWKKGLGEALQDLPTLQFLCMAGMPVPDRKRDIIVRAVFSRKGPGPVLQPRPPNQGSSQPPALVLGPRFGCGTQGSGCNGGKDDPNVPTGS</sequence>
<protein>
    <submittedName>
        <fullName evidence="2">Uncharacterized protein</fullName>
    </submittedName>
</protein>